<dbReference type="RefSeq" id="WP_007048496.1">
    <property type="nucleotide sequence ID" value="NZ_GG704771.1"/>
</dbReference>
<comment type="caution">
    <text evidence="4">The sequence shown here is derived from an EMBL/GenBank/DDBJ whole genome shotgun (WGS) entry which is preliminary data.</text>
</comment>
<keyword evidence="5" id="KW-1185">Reference proteome</keyword>
<dbReference type="GO" id="GO:0003676">
    <property type="term" value="F:nucleic acid binding"/>
    <property type="evidence" value="ECO:0007669"/>
    <property type="project" value="InterPro"/>
</dbReference>
<protein>
    <submittedName>
        <fullName evidence="4">Integrase core domain protein</fullName>
    </submittedName>
</protein>
<gene>
    <name evidence="4" type="ORF">SUBVAR_07151</name>
</gene>
<dbReference type="GO" id="GO:0015074">
    <property type="term" value="P:DNA integration"/>
    <property type="evidence" value="ECO:0007669"/>
    <property type="project" value="InterPro"/>
</dbReference>
<dbReference type="EMBL" id="ACBY02000068">
    <property type="protein sequence ID" value="EFB74496.1"/>
    <property type="molecule type" value="Genomic_DNA"/>
</dbReference>
<dbReference type="InterPro" id="IPR036397">
    <property type="entry name" value="RNaseH_sf"/>
</dbReference>
<sequence length="512" mass="58619">MVNHKEILRLKNLGLTNREIADAAGCGRNTVTRTLARAREQQLGWQQAQSMSQQEVSQNLFPLETKGSAYKMPDYEWVHREMQKSGVTLSLLWVEYCEQCRQNGELPYKSTQFNKYYADYVHKTKATMHLEHKPGETMQVDWAGQTAALVDTDTGERLDAYLFVAVLPYSGYAYTEAFLDMKQEAWITGHVNAYRYFGGVTRILTPDNLKTGVVKNSRTETVLNKAYQEMAEHYGTAILPARPRSPKDKAFVEGSVGVVSTWILAALRNRQFLSLTELNQAIREKLETFNHKPFQKREGSRAACFAEEKLFLLPLPAAPFELAVWKVATVQYNYHISMERMNYSVPYEYIKQQVDVRLTRTTVEIFFAGTRIASHLRLQGRPNQYSTVESHMPPDHQAYLQWNGERFIRWAEQIGQHTAAVVRVFLSAHKVEQQGYKSCMALLKLADRYSPQRLEIACRKALSYTTSPSLKSVQSILKSGQDKLLDEDAPARLEEPKAHKFTRGAGYYKRGE</sequence>
<dbReference type="PANTHER" id="PTHR35004:SF8">
    <property type="entry name" value="TRANSPOSASE RV3428C-RELATED"/>
    <property type="match status" value="1"/>
</dbReference>
<dbReference type="Pfam" id="PF22483">
    <property type="entry name" value="Mu-transpos_C_2"/>
    <property type="match status" value="1"/>
</dbReference>
<organism evidence="4 5">
    <name type="scientific">Subdoligranulum variabile DSM 15176</name>
    <dbReference type="NCBI Taxonomy" id="411471"/>
    <lineage>
        <taxon>Bacteria</taxon>
        <taxon>Bacillati</taxon>
        <taxon>Bacillota</taxon>
        <taxon>Clostridia</taxon>
        <taxon>Eubacteriales</taxon>
        <taxon>Oscillospiraceae</taxon>
        <taxon>Subdoligranulum</taxon>
    </lineage>
</organism>
<comment type="similarity">
    <text evidence="1">Belongs to the transposase IS21/IS408/IS1162 family.</text>
</comment>
<dbReference type="OrthoDB" id="3193769at2"/>
<dbReference type="STRING" id="411471.SUBVAR_07151"/>
<evidence type="ECO:0000256" key="1">
    <source>
        <dbReference type="ARBA" id="ARBA00009277"/>
    </source>
</evidence>
<accession>D1PRW8</accession>
<dbReference type="InterPro" id="IPR012337">
    <property type="entry name" value="RNaseH-like_sf"/>
</dbReference>
<evidence type="ECO:0000259" key="3">
    <source>
        <dbReference type="PROSITE" id="PS50994"/>
    </source>
</evidence>
<evidence type="ECO:0000259" key="2">
    <source>
        <dbReference type="PROSITE" id="PS50532"/>
    </source>
</evidence>
<dbReference type="eggNOG" id="COG4584">
    <property type="taxonomic scope" value="Bacteria"/>
</dbReference>
<dbReference type="InterPro" id="IPR017895">
    <property type="entry name" value="HTH_IS408/IS1162_type"/>
</dbReference>
<name>D1PRW8_9FIRM</name>
<evidence type="ECO:0000313" key="5">
    <source>
        <dbReference type="Proteomes" id="UP000003438"/>
    </source>
</evidence>
<dbReference type="NCBIfam" id="NF033546">
    <property type="entry name" value="transpos_IS21"/>
    <property type="match status" value="1"/>
</dbReference>
<dbReference type="SUPFAM" id="SSF53098">
    <property type="entry name" value="Ribonuclease H-like"/>
    <property type="match status" value="1"/>
</dbReference>
<dbReference type="Gene3D" id="3.30.420.10">
    <property type="entry name" value="Ribonuclease H-like superfamily/Ribonuclease H"/>
    <property type="match status" value="1"/>
</dbReference>
<dbReference type="InterPro" id="IPR054353">
    <property type="entry name" value="IstA-like_C"/>
</dbReference>
<dbReference type="Proteomes" id="UP000003438">
    <property type="component" value="Unassembled WGS sequence"/>
</dbReference>
<feature type="domain" description="Integrase catalytic" evidence="3">
    <location>
        <begin position="130"/>
        <end position="310"/>
    </location>
</feature>
<dbReference type="HOGENOM" id="CLU_020626_11_0_9"/>
<feature type="domain" description="HTH IS408-type" evidence="2">
    <location>
        <begin position="4"/>
        <end position="82"/>
    </location>
</feature>
<dbReference type="PROSITE" id="PS50994">
    <property type="entry name" value="INTEGRASE"/>
    <property type="match status" value="1"/>
</dbReference>
<dbReference type="InterPro" id="IPR001584">
    <property type="entry name" value="Integrase_cat-core"/>
</dbReference>
<dbReference type="PROSITE" id="PS50532">
    <property type="entry name" value="HTH_IS408"/>
    <property type="match status" value="1"/>
</dbReference>
<evidence type="ECO:0000313" key="4">
    <source>
        <dbReference type="EMBL" id="EFB74496.1"/>
    </source>
</evidence>
<dbReference type="Pfam" id="PF00665">
    <property type="entry name" value="rve"/>
    <property type="match status" value="1"/>
</dbReference>
<reference evidence="4" key="1">
    <citation type="submission" date="2009-12" db="EMBL/GenBank/DDBJ databases">
        <authorList>
            <person name="Weinstock G."/>
            <person name="Sodergren E."/>
            <person name="Clifton S."/>
            <person name="Fulton L."/>
            <person name="Fulton B."/>
            <person name="Courtney L."/>
            <person name="Fronick C."/>
            <person name="Harrison M."/>
            <person name="Strong C."/>
            <person name="Farmer C."/>
            <person name="Delahaunty K."/>
            <person name="Markovic C."/>
            <person name="Hall O."/>
            <person name="Minx P."/>
            <person name="Tomlinson C."/>
            <person name="Mitreva M."/>
            <person name="Nelson J."/>
            <person name="Hou S."/>
            <person name="Wollam A."/>
            <person name="Pepin K.H."/>
            <person name="Johnson M."/>
            <person name="Bhonagiri V."/>
            <person name="Nash W.E."/>
            <person name="Warren W."/>
            <person name="Chinwalla A."/>
            <person name="Mardis E.R."/>
            <person name="Wilson R.K."/>
        </authorList>
    </citation>
    <scope>NUCLEOTIDE SEQUENCE [LARGE SCALE GENOMIC DNA]</scope>
    <source>
        <strain evidence="4">DSM 15176</strain>
    </source>
</reference>
<proteinExistence type="inferred from homology"/>
<dbReference type="AlphaFoldDB" id="D1PRW8"/>
<dbReference type="PANTHER" id="PTHR35004">
    <property type="entry name" value="TRANSPOSASE RV3428C-RELATED"/>
    <property type="match status" value="1"/>
</dbReference>